<dbReference type="AlphaFoldDB" id="A0AAP0PUL5"/>
<dbReference type="EMBL" id="JBBNAG010000002">
    <property type="protein sequence ID" value="KAK9157087.1"/>
    <property type="molecule type" value="Genomic_DNA"/>
</dbReference>
<proteinExistence type="predicted"/>
<comment type="caution">
    <text evidence="1">The sequence shown here is derived from an EMBL/GenBank/DDBJ whole genome shotgun (WGS) entry which is preliminary data.</text>
</comment>
<protein>
    <submittedName>
        <fullName evidence="1">Uncharacterized protein</fullName>
    </submittedName>
</protein>
<organism evidence="1 2">
    <name type="scientific">Stephania cephalantha</name>
    <dbReference type="NCBI Taxonomy" id="152367"/>
    <lineage>
        <taxon>Eukaryota</taxon>
        <taxon>Viridiplantae</taxon>
        <taxon>Streptophyta</taxon>
        <taxon>Embryophyta</taxon>
        <taxon>Tracheophyta</taxon>
        <taxon>Spermatophyta</taxon>
        <taxon>Magnoliopsida</taxon>
        <taxon>Ranunculales</taxon>
        <taxon>Menispermaceae</taxon>
        <taxon>Menispermoideae</taxon>
        <taxon>Cissampelideae</taxon>
        <taxon>Stephania</taxon>
    </lineage>
</organism>
<name>A0AAP0PUL5_9MAGN</name>
<dbReference type="Proteomes" id="UP001419268">
    <property type="component" value="Unassembled WGS sequence"/>
</dbReference>
<accession>A0AAP0PUL5</accession>
<evidence type="ECO:0000313" key="1">
    <source>
        <dbReference type="EMBL" id="KAK9157087.1"/>
    </source>
</evidence>
<sequence>MRLSCESLRRSSLFEENASRISFELELRDHDEVVCILKLISSTFQLKFFF</sequence>
<keyword evidence="2" id="KW-1185">Reference proteome</keyword>
<gene>
    <name evidence="1" type="ORF">Scep_003661</name>
</gene>
<evidence type="ECO:0000313" key="2">
    <source>
        <dbReference type="Proteomes" id="UP001419268"/>
    </source>
</evidence>
<reference evidence="1 2" key="1">
    <citation type="submission" date="2024-01" db="EMBL/GenBank/DDBJ databases">
        <title>Genome assemblies of Stephania.</title>
        <authorList>
            <person name="Yang L."/>
        </authorList>
    </citation>
    <scope>NUCLEOTIDE SEQUENCE [LARGE SCALE GENOMIC DNA]</scope>
    <source>
        <strain evidence="1">JXDWG</strain>
        <tissue evidence="1">Leaf</tissue>
    </source>
</reference>